<evidence type="ECO:0000313" key="1">
    <source>
        <dbReference type="EMBL" id="KKN52489.1"/>
    </source>
</evidence>
<organism evidence="1">
    <name type="scientific">marine sediment metagenome</name>
    <dbReference type="NCBI Taxonomy" id="412755"/>
    <lineage>
        <taxon>unclassified sequences</taxon>
        <taxon>metagenomes</taxon>
        <taxon>ecological metagenomes</taxon>
    </lineage>
</organism>
<feature type="non-terminal residue" evidence="1">
    <location>
        <position position="1"/>
    </location>
</feature>
<proteinExistence type="predicted"/>
<dbReference type="EMBL" id="LAZR01001016">
    <property type="protein sequence ID" value="KKN52489.1"/>
    <property type="molecule type" value="Genomic_DNA"/>
</dbReference>
<gene>
    <name evidence="1" type="ORF">LCGC14_0611780</name>
</gene>
<comment type="caution">
    <text evidence="1">The sequence shown here is derived from an EMBL/GenBank/DDBJ whole genome shotgun (WGS) entry which is preliminary data.</text>
</comment>
<dbReference type="AlphaFoldDB" id="A0A0F9RC40"/>
<protein>
    <submittedName>
        <fullName evidence="1">Uncharacterized protein</fullName>
    </submittedName>
</protein>
<name>A0A0F9RC40_9ZZZZ</name>
<reference evidence="1" key="1">
    <citation type="journal article" date="2015" name="Nature">
        <title>Complex archaea that bridge the gap between prokaryotes and eukaryotes.</title>
        <authorList>
            <person name="Spang A."/>
            <person name="Saw J.H."/>
            <person name="Jorgensen S.L."/>
            <person name="Zaremba-Niedzwiedzka K."/>
            <person name="Martijn J."/>
            <person name="Lind A.E."/>
            <person name="van Eijk R."/>
            <person name="Schleper C."/>
            <person name="Guy L."/>
            <person name="Ettema T.J."/>
        </authorList>
    </citation>
    <scope>NUCLEOTIDE SEQUENCE</scope>
</reference>
<sequence>NPSGLTLDATKTQIFTIDYTWLSVGRVRFGVEIGAHIQYVHEHSTANSVVVPWASTPNLPLRYEIVTTTSSGICSMRCICSTVISEGGMNNTGIVHYKGTAGAGVTTDTADLLFAVIGIQLKTTHLGANIEVLESLVQIHTASEFIEWILLYGVKGNAITVAGTFDYGDLANSAVQFALGAGATNTVTGGTHVAGGFLETGGGNSGGSSGGDFLHTILSLGAAIDGTRSQMVLCVRPIGGVSVVTVEGALVWREAT</sequence>
<accession>A0A0F9RC40</accession>